<protein>
    <submittedName>
        <fullName evidence="1">Ester cyclase</fullName>
    </submittedName>
</protein>
<dbReference type="SUPFAM" id="SSF54427">
    <property type="entry name" value="NTF2-like"/>
    <property type="match status" value="1"/>
</dbReference>
<dbReference type="RefSeq" id="WP_023953247.1">
    <property type="nucleotide sequence ID" value="NZ_JAVIZA010000001.1"/>
</dbReference>
<dbReference type="Proteomes" id="UP001260188">
    <property type="component" value="Unassembled WGS sequence"/>
</dbReference>
<organism evidence="1 2">
    <name type="scientific">Microbacterium paludicola</name>
    <dbReference type="NCBI Taxonomy" id="300019"/>
    <lineage>
        <taxon>Bacteria</taxon>
        <taxon>Bacillati</taxon>
        <taxon>Actinomycetota</taxon>
        <taxon>Actinomycetes</taxon>
        <taxon>Micrococcales</taxon>
        <taxon>Microbacteriaceae</taxon>
        <taxon>Microbacterium</taxon>
    </lineage>
</organism>
<dbReference type="Gene3D" id="3.10.450.50">
    <property type="match status" value="1"/>
</dbReference>
<dbReference type="Pfam" id="PF07366">
    <property type="entry name" value="SnoaL"/>
    <property type="match status" value="1"/>
</dbReference>
<sequence>MEPWEMHAWYAEYLDACNRHDLDAIRSFIDPNVRRAHLPGGADAWMADAVEVLDAFPDWQVRRIQLVVEDDRIAAHVRASGTHTGPFRGIRPTRRHVNVAEFGFLRVAGGRIVEFAGTTDHAALLAQLRA</sequence>
<keyword evidence="2" id="KW-1185">Reference proteome</keyword>
<name>A0ABU1I2F3_9MICO</name>
<dbReference type="InterPro" id="IPR009959">
    <property type="entry name" value="Cyclase_SnoaL-like"/>
</dbReference>
<accession>A0ABU1I2F3</accession>
<dbReference type="PANTHER" id="PTHR38436">
    <property type="entry name" value="POLYKETIDE CYCLASE SNOAL-LIKE DOMAIN"/>
    <property type="match status" value="1"/>
</dbReference>
<dbReference type="InterPro" id="IPR032710">
    <property type="entry name" value="NTF2-like_dom_sf"/>
</dbReference>
<dbReference type="PANTHER" id="PTHR38436:SF1">
    <property type="entry name" value="ESTER CYCLASE"/>
    <property type="match status" value="1"/>
</dbReference>
<proteinExistence type="predicted"/>
<gene>
    <name evidence="1" type="ORF">QE367_002269</name>
</gene>
<evidence type="ECO:0000313" key="1">
    <source>
        <dbReference type="EMBL" id="MDR6168065.1"/>
    </source>
</evidence>
<evidence type="ECO:0000313" key="2">
    <source>
        <dbReference type="Proteomes" id="UP001260188"/>
    </source>
</evidence>
<dbReference type="EMBL" id="JAVIZA010000001">
    <property type="protein sequence ID" value="MDR6168065.1"/>
    <property type="molecule type" value="Genomic_DNA"/>
</dbReference>
<comment type="caution">
    <text evidence="1">The sequence shown here is derived from an EMBL/GenBank/DDBJ whole genome shotgun (WGS) entry which is preliminary data.</text>
</comment>
<reference evidence="1 2" key="1">
    <citation type="submission" date="2023-08" db="EMBL/GenBank/DDBJ databases">
        <title>Functional and genomic diversity of the sorghum phyllosphere microbiome.</title>
        <authorList>
            <person name="Shade A."/>
        </authorList>
    </citation>
    <scope>NUCLEOTIDE SEQUENCE [LARGE SCALE GENOMIC DNA]</scope>
    <source>
        <strain evidence="1 2">SORGH_AS_0919</strain>
    </source>
</reference>